<dbReference type="PROSITE" id="PS50146">
    <property type="entry name" value="DAGK"/>
    <property type="match status" value="1"/>
</dbReference>
<gene>
    <name evidence="6" type="ORF">E4O86_07350</name>
</gene>
<organism evidence="6 7">
    <name type="scientific">Propylenella binzhouense</name>
    <dbReference type="NCBI Taxonomy" id="2555902"/>
    <lineage>
        <taxon>Bacteria</taxon>
        <taxon>Pseudomonadati</taxon>
        <taxon>Pseudomonadota</taxon>
        <taxon>Alphaproteobacteria</taxon>
        <taxon>Hyphomicrobiales</taxon>
        <taxon>Propylenellaceae</taxon>
        <taxon>Propylenella</taxon>
    </lineage>
</organism>
<protein>
    <submittedName>
        <fullName evidence="6">Lipid kinase</fullName>
    </submittedName>
</protein>
<dbReference type="InterPro" id="IPR016064">
    <property type="entry name" value="NAD/diacylglycerol_kinase_sf"/>
</dbReference>
<dbReference type="Proteomes" id="UP000773614">
    <property type="component" value="Unassembled WGS sequence"/>
</dbReference>
<proteinExistence type="predicted"/>
<dbReference type="SMART" id="SM00046">
    <property type="entry name" value="DAGKc"/>
    <property type="match status" value="1"/>
</dbReference>
<keyword evidence="7" id="KW-1185">Reference proteome</keyword>
<dbReference type="Gene3D" id="2.60.200.40">
    <property type="match status" value="1"/>
</dbReference>
<keyword evidence="3 6" id="KW-0418">Kinase</keyword>
<dbReference type="InterPro" id="IPR017438">
    <property type="entry name" value="ATP-NAD_kinase_N"/>
</dbReference>
<comment type="caution">
    <text evidence="6">The sequence shown here is derived from an EMBL/GenBank/DDBJ whole genome shotgun (WGS) entry which is preliminary data.</text>
</comment>
<feature type="domain" description="DAGKc" evidence="5">
    <location>
        <begin position="11"/>
        <end position="136"/>
    </location>
</feature>
<keyword evidence="4" id="KW-0067">ATP-binding</keyword>
<evidence type="ECO:0000313" key="7">
    <source>
        <dbReference type="Proteomes" id="UP000773614"/>
    </source>
</evidence>
<evidence type="ECO:0000256" key="3">
    <source>
        <dbReference type="ARBA" id="ARBA00022777"/>
    </source>
</evidence>
<dbReference type="InterPro" id="IPR045540">
    <property type="entry name" value="YegS/DAGK_C"/>
</dbReference>
<dbReference type="InterPro" id="IPR050187">
    <property type="entry name" value="Lipid_Phosphate_FormReg"/>
</dbReference>
<name>A0A964WT65_9HYPH</name>
<dbReference type="NCBIfam" id="NF009604">
    <property type="entry name" value="PRK13057.1"/>
    <property type="match status" value="1"/>
</dbReference>
<keyword evidence="2" id="KW-0547">Nucleotide-binding</keyword>
<dbReference type="AlphaFoldDB" id="A0A964WT65"/>
<dbReference type="OrthoDB" id="142078at2"/>
<dbReference type="GO" id="GO:0005524">
    <property type="term" value="F:ATP binding"/>
    <property type="evidence" value="ECO:0007669"/>
    <property type="project" value="UniProtKB-KW"/>
</dbReference>
<evidence type="ECO:0000313" key="6">
    <source>
        <dbReference type="EMBL" id="MYZ47525.1"/>
    </source>
</evidence>
<accession>A0A964WT65</accession>
<dbReference type="NCBIfam" id="TIGR00147">
    <property type="entry name" value="YegS/Rv2252/BmrU family lipid kinase"/>
    <property type="match status" value="1"/>
</dbReference>
<dbReference type="Gene3D" id="3.40.50.10330">
    <property type="entry name" value="Probable inorganic polyphosphate/atp-NAD kinase, domain 1"/>
    <property type="match status" value="1"/>
</dbReference>
<dbReference type="InterPro" id="IPR005218">
    <property type="entry name" value="Diacylglycerol/lipid_kinase"/>
</dbReference>
<dbReference type="PANTHER" id="PTHR12358">
    <property type="entry name" value="SPHINGOSINE KINASE"/>
    <property type="match status" value="1"/>
</dbReference>
<dbReference type="Pfam" id="PF19279">
    <property type="entry name" value="YegS_C"/>
    <property type="match status" value="1"/>
</dbReference>
<dbReference type="PANTHER" id="PTHR12358:SF54">
    <property type="entry name" value="SPHINGOSINE KINASE RELATED PROTEIN"/>
    <property type="match status" value="1"/>
</dbReference>
<reference evidence="6" key="1">
    <citation type="submission" date="2019-03" db="EMBL/GenBank/DDBJ databases">
        <title>Afifella sp. nov., isolated from activated sludge.</title>
        <authorList>
            <person name="Li Q."/>
            <person name="Liu Y."/>
        </authorList>
    </citation>
    <scope>NUCLEOTIDE SEQUENCE</scope>
    <source>
        <strain evidence="6">L72</strain>
    </source>
</reference>
<dbReference type="RefSeq" id="WP_161139872.1">
    <property type="nucleotide sequence ID" value="NZ_SPKJ01000016.1"/>
</dbReference>
<dbReference type="InterPro" id="IPR001206">
    <property type="entry name" value="Diacylglycerol_kinase_cat_dom"/>
</dbReference>
<evidence type="ECO:0000259" key="5">
    <source>
        <dbReference type="PROSITE" id="PS50146"/>
    </source>
</evidence>
<dbReference type="GO" id="GO:0016301">
    <property type="term" value="F:kinase activity"/>
    <property type="evidence" value="ECO:0007669"/>
    <property type="project" value="UniProtKB-KW"/>
</dbReference>
<evidence type="ECO:0000256" key="4">
    <source>
        <dbReference type="ARBA" id="ARBA00022840"/>
    </source>
</evidence>
<dbReference type="SUPFAM" id="SSF111331">
    <property type="entry name" value="NAD kinase/diacylglycerol kinase-like"/>
    <property type="match status" value="1"/>
</dbReference>
<evidence type="ECO:0000256" key="1">
    <source>
        <dbReference type="ARBA" id="ARBA00022679"/>
    </source>
</evidence>
<keyword evidence="1" id="KW-0808">Transferase</keyword>
<dbReference type="GO" id="GO:0008654">
    <property type="term" value="P:phospholipid biosynthetic process"/>
    <property type="evidence" value="ECO:0007669"/>
    <property type="project" value="InterPro"/>
</dbReference>
<dbReference type="Pfam" id="PF00781">
    <property type="entry name" value="DAGK_cat"/>
    <property type="match status" value="1"/>
</dbReference>
<sequence length="299" mass="32488">MRPGCERRQDSHRRRALLLLNRRARRGTHSIDGARAVFGRNAIELVEPEIGAAGMADRVREAADIDLVIVGGGDGSLNSVARAVIERDLPLGILPLGTANDLARTLAIPPDPVRAAEVIAAGHTRRLDLGEVNGHPFFNVASVGFSADLARGLTAEAKRRWGVLGYGAAALRILSQSRPFTLHIAHDGRIEKVRTIQLSVGNGRFYGGGMTVEANARPDDGRLDVYSLEVPHWWHLLALAPALRRGTQGRWKHVRAFGTTALELTTRRPHDVNADGELVTTTPAAFRILPHAIEVFAPR</sequence>
<dbReference type="EMBL" id="SPKJ01000016">
    <property type="protein sequence ID" value="MYZ47525.1"/>
    <property type="molecule type" value="Genomic_DNA"/>
</dbReference>
<evidence type="ECO:0000256" key="2">
    <source>
        <dbReference type="ARBA" id="ARBA00022741"/>
    </source>
</evidence>